<reference evidence="1 2" key="1">
    <citation type="submission" date="2016-06" db="EMBL/GenBank/DDBJ databases">
        <title>The Draft Genome Sequence and Annotation of the Desert Woodrat Neotoma lepida.</title>
        <authorList>
            <person name="Campbell M."/>
            <person name="Oakeson K.F."/>
            <person name="Yandell M."/>
            <person name="Halpert J.R."/>
            <person name="Dearing D."/>
        </authorList>
    </citation>
    <scope>NUCLEOTIDE SEQUENCE [LARGE SCALE GENOMIC DNA]</scope>
    <source>
        <strain evidence="1">417</strain>
        <tissue evidence="1">Liver</tissue>
    </source>
</reference>
<accession>A0A1A6H8T1</accession>
<name>A0A1A6H8T1_NEOLE</name>
<evidence type="ECO:0000313" key="2">
    <source>
        <dbReference type="Proteomes" id="UP000092124"/>
    </source>
</evidence>
<proteinExistence type="predicted"/>
<evidence type="ECO:0000313" key="1">
    <source>
        <dbReference type="EMBL" id="OBS74993.1"/>
    </source>
</evidence>
<dbReference type="OrthoDB" id="9630011at2759"/>
<dbReference type="EMBL" id="LZPO01044194">
    <property type="protein sequence ID" value="OBS74993.1"/>
    <property type="molecule type" value="Genomic_DNA"/>
</dbReference>
<protein>
    <submittedName>
        <fullName evidence="1">Uncharacterized protein</fullName>
    </submittedName>
</protein>
<organism evidence="1 2">
    <name type="scientific">Neotoma lepida</name>
    <name type="common">Desert woodrat</name>
    <dbReference type="NCBI Taxonomy" id="56216"/>
    <lineage>
        <taxon>Eukaryota</taxon>
        <taxon>Metazoa</taxon>
        <taxon>Chordata</taxon>
        <taxon>Craniata</taxon>
        <taxon>Vertebrata</taxon>
        <taxon>Euteleostomi</taxon>
        <taxon>Mammalia</taxon>
        <taxon>Eutheria</taxon>
        <taxon>Euarchontoglires</taxon>
        <taxon>Glires</taxon>
        <taxon>Rodentia</taxon>
        <taxon>Myomorpha</taxon>
        <taxon>Muroidea</taxon>
        <taxon>Cricetidae</taxon>
        <taxon>Neotominae</taxon>
        <taxon>Neotoma</taxon>
    </lineage>
</organism>
<comment type="caution">
    <text evidence="1">The sequence shown here is derived from an EMBL/GenBank/DDBJ whole genome shotgun (WGS) entry which is preliminary data.</text>
</comment>
<gene>
    <name evidence="1" type="ORF">A6R68_14477</name>
</gene>
<dbReference type="Proteomes" id="UP000092124">
    <property type="component" value="Unassembled WGS sequence"/>
</dbReference>
<sequence length="110" mass="11889">MARTASPGPGRLPTPTDRTAAYSVQFLLVEDTGRASRHASKTVKHVFEVLKDLHGKDASRAAEHRGCLSPDSPVLKHCNVSGDTNKDSVTKILILLLIPEQRPSAFLAMS</sequence>
<keyword evidence="2" id="KW-1185">Reference proteome</keyword>
<dbReference type="AlphaFoldDB" id="A0A1A6H8T1"/>